<accession>A0ABS2DT39</accession>
<keyword evidence="3 5" id="KW-0274">FAD</keyword>
<gene>
    <name evidence="7" type="ORF">H6A60_08510</name>
</gene>
<evidence type="ECO:0000256" key="2">
    <source>
        <dbReference type="ARBA" id="ARBA00022630"/>
    </source>
</evidence>
<comment type="cofactor">
    <cofactor evidence="1">
        <name>FAD</name>
        <dbReference type="ChEBI" id="CHEBI:57692"/>
    </cofactor>
</comment>
<name>A0ABS2DT39_9BURK</name>
<keyword evidence="8" id="KW-1185">Reference proteome</keyword>
<feature type="domain" description="FAD-dependent oxidoreductase 2 FAD-binding" evidence="6">
    <location>
        <begin position="69"/>
        <end position="516"/>
    </location>
</feature>
<protein>
    <submittedName>
        <fullName evidence="7">Flavocytochrome c</fullName>
    </submittedName>
</protein>
<evidence type="ECO:0000256" key="1">
    <source>
        <dbReference type="ARBA" id="ARBA00001974"/>
    </source>
</evidence>
<dbReference type="Pfam" id="PF00890">
    <property type="entry name" value="FAD_binding_2"/>
    <property type="match status" value="1"/>
</dbReference>
<keyword evidence="4 5" id="KW-0560">Oxidoreductase</keyword>
<dbReference type="SUPFAM" id="SSF56425">
    <property type="entry name" value="Succinate dehydrogenase/fumarate reductase flavoprotein, catalytic domain"/>
    <property type="match status" value="1"/>
</dbReference>
<evidence type="ECO:0000256" key="5">
    <source>
        <dbReference type="RuleBase" id="RU366062"/>
    </source>
</evidence>
<dbReference type="InterPro" id="IPR010960">
    <property type="entry name" value="Flavocytochrome_c"/>
</dbReference>
<sequence>MKQKNFSAYAAELARRRILRSGAWAGLGLAAGGLSRAYASADAEDADFLQSEGTGHPVRVDAEQREDWDVVVIGSGAAGLAAALEARRAGARVVILEKMGSIGGNSVISEGLVGVPGTPMQAALGIHDSPELFAADLLAAGYVNHPGKVRVLAQKALETFEWTRDELGVRWWEDRLEYELGQSVRRTAVIREAKGGGLVYPLYERARALGVVIRLRTKALHLLEAERLGERRVAAVLAEDASSGTRIVFHARRGVVLASGGFSSDIELRQMQNWRLSARVGTATQPGSTGEMLREAARIGAWLLHLEYIHCIPDASPDEKGWGTTWKFSRYCAATQGIWAVRQTGQRFVNETGGNVDKTNAIFDLLNAGLEPVAISDARAVRHPQSVIFGTSDVEALVARGFVSRYPTLEALAEGRRIPLAALQATVARYNDALRSGRERDEMGRRISPIAEPMEEGPWFASPMLAKVLMCSGGIAADDCARVLSVVDDRPIPGLYAAGEVTGGLHGIAFVGSAGLLDALVFGRIAGQCAAKSL</sequence>
<dbReference type="Gene3D" id="3.50.50.60">
    <property type="entry name" value="FAD/NAD(P)-binding domain"/>
    <property type="match status" value="1"/>
</dbReference>
<comment type="similarity">
    <text evidence="5">Belongs to the FAD-dependent oxidoreductase 2 family. FRD/SDH subfamily.</text>
</comment>
<dbReference type="InterPro" id="IPR003953">
    <property type="entry name" value="FAD-dep_OxRdtase_2_FAD-bd"/>
</dbReference>
<dbReference type="EMBL" id="JACJJC010000013">
    <property type="protein sequence ID" value="MBM6704522.1"/>
    <property type="molecule type" value="Genomic_DNA"/>
</dbReference>
<evidence type="ECO:0000256" key="3">
    <source>
        <dbReference type="ARBA" id="ARBA00022827"/>
    </source>
</evidence>
<keyword evidence="2 5" id="KW-0285">Flavoprotein</keyword>
<dbReference type="PRINTS" id="PR00469">
    <property type="entry name" value="PNDRDTASEII"/>
</dbReference>
<evidence type="ECO:0000313" key="8">
    <source>
        <dbReference type="Proteomes" id="UP000715095"/>
    </source>
</evidence>
<dbReference type="NCBIfam" id="TIGR01813">
    <property type="entry name" value="flavo_cyto_c"/>
    <property type="match status" value="1"/>
</dbReference>
<organism evidence="7 8">
    <name type="scientific">Sutterella massiliensis</name>
    <dbReference type="NCBI Taxonomy" id="1816689"/>
    <lineage>
        <taxon>Bacteria</taxon>
        <taxon>Pseudomonadati</taxon>
        <taxon>Pseudomonadota</taxon>
        <taxon>Betaproteobacteria</taxon>
        <taxon>Burkholderiales</taxon>
        <taxon>Sutterellaceae</taxon>
        <taxon>Sutterella</taxon>
    </lineage>
</organism>
<dbReference type="PRINTS" id="PR00368">
    <property type="entry name" value="FADPNR"/>
</dbReference>
<dbReference type="PANTHER" id="PTHR43400:SF7">
    <property type="entry name" value="FAD-DEPENDENT OXIDOREDUCTASE 2 FAD BINDING DOMAIN-CONTAINING PROTEIN"/>
    <property type="match status" value="1"/>
</dbReference>
<dbReference type="RefSeq" id="WP_205103464.1">
    <property type="nucleotide sequence ID" value="NZ_JACJJC010000013.1"/>
</dbReference>
<dbReference type="SUPFAM" id="SSF51905">
    <property type="entry name" value="FAD/NAD(P)-binding domain"/>
    <property type="match status" value="1"/>
</dbReference>
<reference evidence="7 8" key="1">
    <citation type="journal article" date="2021" name="Sci. Rep.">
        <title>The distribution of antibiotic resistance genes in chicken gut microbiota commensals.</title>
        <authorList>
            <person name="Juricova H."/>
            <person name="Matiasovicova J."/>
            <person name="Kubasova T."/>
            <person name="Cejkova D."/>
            <person name="Rychlik I."/>
        </authorList>
    </citation>
    <scope>NUCLEOTIDE SEQUENCE [LARGE SCALE GENOMIC DNA]</scope>
    <source>
        <strain evidence="7 8">An829</strain>
    </source>
</reference>
<evidence type="ECO:0000313" key="7">
    <source>
        <dbReference type="EMBL" id="MBM6704522.1"/>
    </source>
</evidence>
<dbReference type="InterPro" id="IPR027477">
    <property type="entry name" value="Succ_DH/fumarate_Rdtase_cat_sf"/>
</dbReference>
<dbReference type="PROSITE" id="PS51318">
    <property type="entry name" value="TAT"/>
    <property type="match status" value="1"/>
</dbReference>
<proteinExistence type="inferred from homology"/>
<dbReference type="PANTHER" id="PTHR43400">
    <property type="entry name" value="FUMARATE REDUCTASE"/>
    <property type="match status" value="1"/>
</dbReference>
<comment type="caution">
    <text evidence="7">The sequence shown here is derived from an EMBL/GenBank/DDBJ whole genome shotgun (WGS) entry which is preliminary data.</text>
</comment>
<evidence type="ECO:0000259" key="6">
    <source>
        <dbReference type="Pfam" id="PF00890"/>
    </source>
</evidence>
<dbReference type="InterPro" id="IPR050315">
    <property type="entry name" value="FAD-oxidoreductase_2"/>
</dbReference>
<dbReference type="InterPro" id="IPR036188">
    <property type="entry name" value="FAD/NAD-bd_sf"/>
</dbReference>
<evidence type="ECO:0000256" key="4">
    <source>
        <dbReference type="ARBA" id="ARBA00023002"/>
    </source>
</evidence>
<dbReference type="Gene3D" id="3.90.700.10">
    <property type="entry name" value="Succinate dehydrogenase/fumarate reductase flavoprotein, catalytic domain"/>
    <property type="match status" value="1"/>
</dbReference>
<dbReference type="InterPro" id="IPR006311">
    <property type="entry name" value="TAT_signal"/>
</dbReference>
<dbReference type="Proteomes" id="UP000715095">
    <property type="component" value="Unassembled WGS sequence"/>
</dbReference>